<dbReference type="STRING" id="1442369.A0A0D2IBJ3"/>
<dbReference type="PANTHER" id="PTHR43157:SF31">
    <property type="entry name" value="PHOSPHATIDYLINOSITOL-GLYCAN BIOSYNTHESIS CLASS F PROTEIN"/>
    <property type="match status" value="1"/>
</dbReference>
<dbReference type="AlphaFoldDB" id="A0A0D2IBJ3"/>
<dbReference type="InterPro" id="IPR036291">
    <property type="entry name" value="NAD(P)-bd_dom_sf"/>
</dbReference>
<keyword evidence="2" id="KW-0560">Oxidoreductase</keyword>
<dbReference type="OrthoDB" id="542013at2759"/>
<name>A0A0D2IBJ3_9EURO</name>
<dbReference type="VEuPathDB" id="FungiDB:Z518_06741"/>
<gene>
    <name evidence="3" type="ORF">Z518_06741</name>
</gene>
<comment type="similarity">
    <text evidence="1">Belongs to the short-chain dehydrogenases/reductases (SDR) family.</text>
</comment>
<evidence type="ECO:0000313" key="4">
    <source>
        <dbReference type="Proteomes" id="UP000053617"/>
    </source>
</evidence>
<dbReference type="HOGENOM" id="CLU_010194_44_4_1"/>
<dbReference type="Pfam" id="PF00106">
    <property type="entry name" value="adh_short"/>
    <property type="match status" value="1"/>
</dbReference>
<dbReference type="PANTHER" id="PTHR43157">
    <property type="entry name" value="PHOSPHATIDYLINOSITOL-GLYCAN BIOSYNTHESIS CLASS F PROTEIN-RELATED"/>
    <property type="match status" value="1"/>
</dbReference>
<sequence>MLKAFGQPFHRLRVPAPDSFKGQTVLVTGSNTGVGLESARHVLRMGAAKIILGVRTLVKGKAAKEDLTASTGTRPESIEVWQVDLESFESVKSFATRMKRYIEDEDGQLDTAILNAGMASGQWNLTSDGWERTLEVNGLSTALLSLRLLPLLVTQSKKSGKTPHLVIVASDMHMYVKFPEKHADNILQNLNDKAQWEKSQALGGPAERYGLTKLLDIFVTIELAKMMSEDHQGNPPVIVNCVTPGFCKSELLTREPAPLILKLLQWATARDVKDGSKALVDAAVRGVETHGQWLENQHITDPGANVTSQEAIRTREKVWKEMLEVLHKVDREVARM</sequence>
<dbReference type="EMBL" id="KN847479">
    <property type="protein sequence ID" value="KIX03189.1"/>
    <property type="molecule type" value="Genomic_DNA"/>
</dbReference>
<dbReference type="SUPFAM" id="SSF51735">
    <property type="entry name" value="NAD(P)-binding Rossmann-fold domains"/>
    <property type="match status" value="1"/>
</dbReference>
<evidence type="ECO:0008006" key="5">
    <source>
        <dbReference type="Google" id="ProtNLM"/>
    </source>
</evidence>
<dbReference type="GO" id="GO:0016491">
    <property type="term" value="F:oxidoreductase activity"/>
    <property type="evidence" value="ECO:0007669"/>
    <property type="project" value="UniProtKB-KW"/>
</dbReference>
<accession>A0A0D2IBJ3</accession>
<evidence type="ECO:0000256" key="2">
    <source>
        <dbReference type="ARBA" id="ARBA00023002"/>
    </source>
</evidence>
<keyword evidence="4" id="KW-1185">Reference proteome</keyword>
<dbReference type="GeneID" id="25294812"/>
<proteinExistence type="inferred from homology"/>
<dbReference type="Proteomes" id="UP000053617">
    <property type="component" value="Unassembled WGS sequence"/>
</dbReference>
<evidence type="ECO:0000256" key="1">
    <source>
        <dbReference type="ARBA" id="ARBA00006484"/>
    </source>
</evidence>
<reference evidence="3 4" key="1">
    <citation type="submission" date="2015-01" db="EMBL/GenBank/DDBJ databases">
        <title>The Genome Sequence of Rhinocladiella mackenzie CBS 650.93.</title>
        <authorList>
            <consortium name="The Broad Institute Genomics Platform"/>
            <person name="Cuomo C."/>
            <person name="de Hoog S."/>
            <person name="Gorbushina A."/>
            <person name="Stielow B."/>
            <person name="Teixiera M."/>
            <person name="Abouelleil A."/>
            <person name="Chapman S.B."/>
            <person name="Priest M."/>
            <person name="Young S.K."/>
            <person name="Wortman J."/>
            <person name="Nusbaum C."/>
            <person name="Birren B."/>
        </authorList>
    </citation>
    <scope>NUCLEOTIDE SEQUENCE [LARGE SCALE GENOMIC DNA]</scope>
    <source>
        <strain evidence="3 4">CBS 650.93</strain>
    </source>
</reference>
<protein>
    <recommendedName>
        <fullName evidence="5">Short-chain dehydrogenase/reductase family protein</fullName>
    </recommendedName>
</protein>
<dbReference type="Gene3D" id="3.40.50.720">
    <property type="entry name" value="NAD(P)-binding Rossmann-like Domain"/>
    <property type="match status" value="1"/>
</dbReference>
<dbReference type="PRINTS" id="PR00081">
    <property type="entry name" value="GDHRDH"/>
</dbReference>
<organism evidence="3 4">
    <name type="scientific">Rhinocladiella mackenziei CBS 650.93</name>
    <dbReference type="NCBI Taxonomy" id="1442369"/>
    <lineage>
        <taxon>Eukaryota</taxon>
        <taxon>Fungi</taxon>
        <taxon>Dikarya</taxon>
        <taxon>Ascomycota</taxon>
        <taxon>Pezizomycotina</taxon>
        <taxon>Eurotiomycetes</taxon>
        <taxon>Chaetothyriomycetidae</taxon>
        <taxon>Chaetothyriales</taxon>
        <taxon>Herpotrichiellaceae</taxon>
        <taxon>Rhinocladiella</taxon>
    </lineage>
</organism>
<dbReference type="InterPro" id="IPR002347">
    <property type="entry name" value="SDR_fam"/>
</dbReference>
<evidence type="ECO:0000313" key="3">
    <source>
        <dbReference type="EMBL" id="KIX03189.1"/>
    </source>
</evidence>
<dbReference type="RefSeq" id="XP_013270325.1">
    <property type="nucleotide sequence ID" value="XM_013414871.1"/>
</dbReference>